<accession>A0A9L0RQS0</accession>
<dbReference type="SUPFAM" id="SSF57667">
    <property type="entry name" value="beta-beta-alpha zinc fingers"/>
    <property type="match status" value="1"/>
</dbReference>
<dbReference type="InterPro" id="IPR036236">
    <property type="entry name" value="Znf_C2H2_sf"/>
</dbReference>
<dbReference type="GO" id="GO:0008270">
    <property type="term" value="F:zinc ion binding"/>
    <property type="evidence" value="ECO:0007669"/>
    <property type="project" value="UniProtKB-KW"/>
</dbReference>
<keyword evidence="1" id="KW-0479">Metal-binding</keyword>
<keyword evidence="1" id="KW-0862">Zinc</keyword>
<sequence>MPSASTKSRENEERFKCDQCHYACKQKRHTALHKRTQTGEKHLNCGHCDKAFRNVKLLRVRIRQHHGPAFTPSRSRLLEVWKNVYIPEQLGKTRLYWPP</sequence>
<evidence type="ECO:0000313" key="3">
    <source>
        <dbReference type="Ensembl" id="ENSECAP00000064173.1"/>
    </source>
</evidence>
<name>A0A9L0RQS0_HORSE</name>
<dbReference type="InterPro" id="IPR013087">
    <property type="entry name" value="Znf_C2H2_type"/>
</dbReference>
<feature type="domain" description="C2H2-type" evidence="2">
    <location>
        <begin position="15"/>
        <end position="42"/>
    </location>
</feature>
<keyword evidence="4" id="KW-1185">Reference proteome</keyword>
<proteinExistence type="predicted"/>
<reference evidence="3" key="2">
    <citation type="submission" date="2025-08" db="UniProtKB">
        <authorList>
            <consortium name="Ensembl"/>
        </authorList>
    </citation>
    <scope>IDENTIFICATION</scope>
    <source>
        <strain evidence="3">Thoroughbred</strain>
    </source>
</reference>
<organism evidence="3 4">
    <name type="scientific">Equus caballus</name>
    <name type="common">Horse</name>
    <dbReference type="NCBI Taxonomy" id="9796"/>
    <lineage>
        <taxon>Eukaryota</taxon>
        <taxon>Metazoa</taxon>
        <taxon>Chordata</taxon>
        <taxon>Craniata</taxon>
        <taxon>Vertebrata</taxon>
        <taxon>Euteleostomi</taxon>
        <taxon>Mammalia</taxon>
        <taxon>Eutheria</taxon>
        <taxon>Laurasiatheria</taxon>
        <taxon>Perissodactyla</taxon>
        <taxon>Equidae</taxon>
        <taxon>Equus</taxon>
    </lineage>
</organism>
<dbReference type="PROSITE" id="PS50157">
    <property type="entry name" value="ZINC_FINGER_C2H2_2"/>
    <property type="match status" value="1"/>
</dbReference>
<evidence type="ECO:0000259" key="2">
    <source>
        <dbReference type="PROSITE" id="PS50157"/>
    </source>
</evidence>
<dbReference type="Proteomes" id="UP000002281">
    <property type="component" value="Chromosome 5"/>
</dbReference>
<keyword evidence="1" id="KW-0863">Zinc-finger</keyword>
<dbReference type="AlphaFoldDB" id="A0A9L0RQS0"/>
<evidence type="ECO:0000313" key="4">
    <source>
        <dbReference type="Proteomes" id="UP000002281"/>
    </source>
</evidence>
<reference evidence="3" key="3">
    <citation type="submission" date="2025-09" db="UniProtKB">
        <authorList>
            <consortium name="Ensembl"/>
        </authorList>
    </citation>
    <scope>IDENTIFICATION</scope>
    <source>
        <strain evidence="3">Thoroughbred</strain>
    </source>
</reference>
<reference evidence="3 4" key="1">
    <citation type="journal article" date="2009" name="Science">
        <title>Genome sequence, comparative analysis, and population genetics of the domestic horse.</title>
        <authorList>
            <consortium name="Broad Institute Genome Sequencing Platform"/>
            <consortium name="Broad Institute Whole Genome Assembly Team"/>
            <person name="Wade C.M."/>
            <person name="Giulotto E."/>
            <person name="Sigurdsson S."/>
            <person name="Zoli M."/>
            <person name="Gnerre S."/>
            <person name="Imsland F."/>
            <person name="Lear T.L."/>
            <person name="Adelson D.L."/>
            <person name="Bailey E."/>
            <person name="Bellone R.R."/>
            <person name="Bloecker H."/>
            <person name="Distl O."/>
            <person name="Edgar R.C."/>
            <person name="Garber M."/>
            <person name="Leeb T."/>
            <person name="Mauceli E."/>
            <person name="MacLeod J.N."/>
            <person name="Penedo M.C.T."/>
            <person name="Raison J.M."/>
            <person name="Sharpe T."/>
            <person name="Vogel J."/>
            <person name="Andersson L."/>
            <person name="Antczak D.F."/>
            <person name="Biagi T."/>
            <person name="Binns M.M."/>
            <person name="Chowdhary B.P."/>
            <person name="Coleman S.J."/>
            <person name="Della Valle G."/>
            <person name="Fryc S."/>
            <person name="Guerin G."/>
            <person name="Hasegawa T."/>
            <person name="Hill E.W."/>
            <person name="Jurka J."/>
            <person name="Kiialainen A."/>
            <person name="Lindgren G."/>
            <person name="Liu J."/>
            <person name="Magnani E."/>
            <person name="Mickelson J.R."/>
            <person name="Murray J."/>
            <person name="Nergadze S.G."/>
            <person name="Onofrio R."/>
            <person name="Pedroni S."/>
            <person name="Piras M.F."/>
            <person name="Raudsepp T."/>
            <person name="Rocchi M."/>
            <person name="Roeed K.H."/>
            <person name="Ryder O.A."/>
            <person name="Searle S."/>
            <person name="Skow L."/>
            <person name="Swinburne J.E."/>
            <person name="Syvaenen A.C."/>
            <person name="Tozaki T."/>
            <person name="Valberg S.J."/>
            <person name="Vaudin M."/>
            <person name="White J.R."/>
            <person name="Zody M.C."/>
            <person name="Lander E.S."/>
            <person name="Lindblad-Toh K."/>
        </authorList>
    </citation>
    <scope>NUCLEOTIDE SEQUENCE [LARGE SCALE GENOMIC DNA]</scope>
    <source>
        <strain evidence="3 4">Thoroughbred</strain>
    </source>
</reference>
<dbReference type="Ensembl" id="ENSECAT00000128826.1">
    <property type="protein sequence ID" value="ENSECAP00000064173.1"/>
    <property type="gene ID" value="ENSECAG00000056917.1"/>
</dbReference>
<dbReference type="Gene3D" id="3.30.160.60">
    <property type="entry name" value="Classic Zinc Finger"/>
    <property type="match status" value="1"/>
</dbReference>
<protein>
    <recommendedName>
        <fullName evidence="2">C2H2-type domain-containing protein</fullName>
    </recommendedName>
</protein>
<evidence type="ECO:0000256" key="1">
    <source>
        <dbReference type="PROSITE-ProRule" id="PRU00042"/>
    </source>
</evidence>